<proteinExistence type="predicted"/>
<evidence type="ECO:0000256" key="2">
    <source>
        <dbReference type="SAM" id="SignalP"/>
    </source>
</evidence>
<dbReference type="AlphaFoldDB" id="A0A3A6PIU8"/>
<dbReference type="OrthoDB" id="2667282at2"/>
<evidence type="ECO:0008006" key="5">
    <source>
        <dbReference type="Google" id="ProtNLM"/>
    </source>
</evidence>
<evidence type="ECO:0000313" key="3">
    <source>
        <dbReference type="EMBL" id="RJX39058.1"/>
    </source>
</evidence>
<protein>
    <recommendedName>
        <fullName evidence="5">Secreted protein</fullName>
    </recommendedName>
</protein>
<evidence type="ECO:0000313" key="4">
    <source>
        <dbReference type="Proteomes" id="UP000267798"/>
    </source>
</evidence>
<reference evidence="3 4" key="1">
    <citation type="submission" date="2018-09" db="EMBL/GenBank/DDBJ databases">
        <title>Paenibacillus aracenensis nov. sp. isolated from a cave in southern Spain.</title>
        <authorList>
            <person name="Jurado V."/>
            <person name="Gutierrez-Patricio S."/>
            <person name="Gonzalez-Pimentel J.L."/>
            <person name="Miller A.Z."/>
            <person name="Laiz L."/>
            <person name="Saiz-Jimenez C."/>
        </authorList>
    </citation>
    <scope>NUCLEOTIDE SEQUENCE [LARGE SCALE GENOMIC DNA]</scope>
    <source>
        <strain evidence="3 4">JCM 19203</strain>
    </source>
</reference>
<dbReference type="EMBL" id="QXQB01000003">
    <property type="protein sequence ID" value="RJX39058.1"/>
    <property type="molecule type" value="Genomic_DNA"/>
</dbReference>
<dbReference type="PROSITE" id="PS51257">
    <property type="entry name" value="PROKAR_LIPOPROTEIN"/>
    <property type="match status" value="1"/>
</dbReference>
<sequence>MNKLANKQRMTKVLLTATMCAIMIFTAAACNSDTNGTSNNLNNNAPVVTDDPIVTDPVVPGDADPVVPGDADDTVTE</sequence>
<feature type="region of interest" description="Disordered" evidence="1">
    <location>
        <begin position="58"/>
        <end position="77"/>
    </location>
</feature>
<feature type="compositionally biased region" description="Low complexity" evidence="1">
    <location>
        <begin position="58"/>
        <end position="69"/>
    </location>
</feature>
<organism evidence="3 4">
    <name type="scientific">Paenibacillus pinisoli</name>
    <dbReference type="NCBI Taxonomy" id="1276110"/>
    <lineage>
        <taxon>Bacteria</taxon>
        <taxon>Bacillati</taxon>
        <taxon>Bacillota</taxon>
        <taxon>Bacilli</taxon>
        <taxon>Bacillales</taxon>
        <taxon>Paenibacillaceae</taxon>
        <taxon>Paenibacillus</taxon>
    </lineage>
</organism>
<gene>
    <name evidence="3" type="ORF">D3P09_16285</name>
</gene>
<comment type="caution">
    <text evidence="3">The sequence shown here is derived from an EMBL/GenBank/DDBJ whole genome shotgun (WGS) entry which is preliminary data.</text>
</comment>
<name>A0A3A6PIU8_9BACL</name>
<dbReference type="Proteomes" id="UP000267798">
    <property type="component" value="Unassembled WGS sequence"/>
</dbReference>
<feature type="signal peptide" evidence="2">
    <location>
        <begin position="1"/>
        <end position="29"/>
    </location>
</feature>
<feature type="chain" id="PRO_5017245526" description="Secreted protein" evidence="2">
    <location>
        <begin position="30"/>
        <end position="77"/>
    </location>
</feature>
<evidence type="ECO:0000256" key="1">
    <source>
        <dbReference type="SAM" id="MobiDB-lite"/>
    </source>
</evidence>
<keyword evidence="4" id="KW-1185">Reference proteome</keyword>
<accession>A0A3A6PIU8</accession>
<dbReference type="RefSeq" id="WP_120112082.1">
    <property type="nucleotide sequence ID" value="NZ_QXQB01000003.1"/>
</dbReference>
<keyword evidence="2" id="KW-0732">Signal</keyword>